<evidence type="ECO:0000256" key="1">
    <source>
        <dbReference type="SAM" id="MobiDB-lite"/>
    </source>
</evidence>
<dbReference type="PATRIC" id="fig|59750.3.peg.3941"/>
<feature type="region of interest" description="Disordered" evidence="1">
    <location>
        <begin position="1"/>
        <end position="28"/>
    </location>
</feature>
<proteinExistence type="predicted"/>
<dbReference type="AlphaFoldDB" id="A0A132PE05"/>
<dbReference type="EMBL" id="LGTW01000027">
    <property type="protein sequence ID" value="KWX20457.1"/>
    <property type="molecule type" value="Genomic_DNA"/>
</dbReference>
<sequence>MTAINLTRPAPPATTTTVTAPPPSYSPEQIAAAKKESCDASVSVDVPLGGVHRELQATMGNRNSPEHAGALSTFQTVLMIEIEYMRNHTPPATPAEVADATNSYIDAWIALGDAYTRELPDDQIEKLRSEVVRWGDRLDEVCR</sequence>
<evidence type="ECO:0000313" key="2">
    <source>
        <dbReference type="EMBL" id="KWX20457.1"/>
    </source>
</evidence>
<protein>
    <submittedName>
        <fullName evidence="2">Uncharacterized protein</fullName>
    </submittedName>
</protein>
<organism evidence="2 3">
    <name type="scientific">Mycolicibacterium wolinskyi</name>
    <dbReference type="NCBI Taxonomy" id="59750"/>
    <lineage>
        <taxon>Bacteria</taxon>
        <taxon>Bacillati</taxon>
        <taxon>Actinomycetota</taxon>
        <taxon>Actinomycetes</taxon>
        <taxon>Mycobacteriales</taxon>
        <taxon>Mycobacteriaceae</taxon>
        <taxon>Mycolicibacterium</taxon>
    </lineage>
</organism>
<comment type="caution">
    <text evidence="2">The sequence shown here is derived from an EMBL/GenBank/DDBJ whole genome shotgun (WGS) entry which is preliminary data.</text>
</comment>
<evidence type="ECO:0000313" key="3">
    <source>
        <dbReference type="Proteomes" id="UP000070612"/>
    </source>
</evidence>
<dbReference type="Proteomes" id="UP000070612">
    <property type="component" value="Unassembled WGS sequence"/>
</dbReference>
<gene>
    <name evidence="2" type="ORF">AFM11_30225</name>
</gene>
<reference evidence="2 3" key="1">
    <citation type="submission" date="2015-07" db="EMBL/GenBank/DDBJ databases">
        <title>A draft genome sequence of Mycobacterium wolinskyi.</title>
        <authorList>
            <person name="de Man T.J."/>
            <person name="Perry K.A."/>
            <person name="Coulliette A.D."/>
            <person name="Jensen B."/>
            <person name="Toney N.C."/>
            <person name="Limbago B.M."/>
            <person name="Noble-Wang J."/>
        </authorList>
    </citation>
    <scope>NUCLEOTIDE SEQUENCE [LARGE SCALE GENOMIC DNA]</scope>
    <source>
        <strain evidence="2 3">CDC_01</strain>
    </source>
</reference>
<accession>A0A132PE05</accession>
<name>A0A132PE05_9MYCO</name>
<keyword evidence="3" id="KW-1185">Reference proteome</keyword>